<name>A0AAW0AS65_9AGAR</name>
<reference evidence="2 3" key="1">
    <citation type="journal article" date="2024" name="J Genomics">
        <title>Draft genome sequencing and assembly of Favolaschia claudopus CIRM-BRFM 2984 isolated from oak limbs.</title>
        <authorList>
            <person name="Navarro D."/>
            <person name="Drula E."/>
            <person name="Chaduli D."/>
            <person name="Cazenave R."/>
            <person name="Ahrendt S."/>
            <person name="Wang J."/>
            <person name="Lipzen A."/>
            <person name="Daum C."/>
            <person name="Barry K."/>
            <person name="Grigoriev I.V."/>
            <person name="Favel A."/>
            <person name="Rosso M.N."/>
            <person name="Martin F."/>
        </authorList>
    </citation>
    <scope>NUCLEOTIDE SEQUENCE [LARGE SCALE GENOMIC DNA]</scope>
    <source>
        <strain evidence="2 3">CIRM-BRFM 2984</strain>
    </source>
</reference>
<feature type="non-terminal residue" evidence="2">
    <location>
        <position position="779"/>
    </location>
</feature>
<evidence type="ECO:0000256" key="1">
    <source>
        <dbReference type="SAM" id="MobiDB-lite"/>
    </source>
</evidence>
<proteinExistence type="predicted"/>
<feature type="compositionally biased region" description="Low complexity" evidence="1">
    <location>
        <begin position="33"/>
        <end position="54"/>
    </location>
</feature>
<evidence type="ECO:0000313" key="2">
    <source>
        <dbReference type="EMBL" id="KAK7015970.1"/>
    </source>
</evidence>
<keyword evidence="3" id="KW-1185">Reference proteome</keyword>
<dbReference type="Proteomes" id="UP001362999">
    <property type="component" value="Unassembled WGS sequence"/>
</dbReference>
<evidence type="ECO:0000313" key="3">
    <source>
        <dbReference type="Proteomes" id="UP001362999"/>
    </source>
</evidence>
<gene>
    <name evidence="2" type="ORF">R3P38DRAFT_3400376</name>
</gene>
<feature type="compositionally biased region" description="Acidic residues" evidence="1">
    <location>
        <begin position="311"/>
        <end position="329"/>
    </location>
</feature>
<dbReference type="EMBL" id="JAWWNJ010000052">
    <property type="protein sequence ID" value="KAK7015970.1"/>
    <property type="molecule type" value="Genomic_DNA"/>
</dbReference>
<accession>A0AAW0AS65</accession>
<feature type="compositionally biased region" description="Low complexity" evidence="1">
    <location>
        <begin position="82"/>
        <end position="94"/>
    </location>
</feature>
<dbReference type="AlphaFoldDB" id="A0AAW0AS65"/>
<organism evidence="2 3">
    <name type="scientific">Favolaschia claudopus</name>
    <dbReference type="NCBI Taxonomy" id="2862362"/>
    <lineage>
        <taxon>Eukaryota</taxon>
        <taxon>Fungi</taxon>
        <taxon>Dikarya</taxon>
        <taxon>Basidiomycota</taxon>
        <taxon>Agaricomycotina</taxon>
        <taxon>Agaricomycetes</taxon>
        <taxon>Agaricomycetidae</taxon>
        <taxon>Agaricales</taxon>
        <taxon>Marasmiineae</taxon>
        <taxon>Mycenaceae</taxon>
        <taxon>Favolaschia</taxon>
    </lineage>
</organism>
<feature type="region of interest" description="Disordered" evidence="1">
    <location>
        <begin position="294"/>
        <end position="343"/>
    </location>
</feature>
<feature type="region of interest" description="Disordered" evidence="1">
    <location>
        <begin position="15"/>
        <end position="54"/>
    </location>
</feature>
<comment type="caution">
    <text evidence="2">The sequence shown here is derived from an EMBL/GenBank/DDBJ whole genome shotgun (WGS) entry which is preliminary data.</text>
</comment>
<protein>
    <submittedName>
        <fullName evidence="2">Uncharacterized protein</fullName>
    </submittedName>
</protein>
<sequence>MSPTLLAGNAQPLLTAMVAGQSSQPPPTPTTLPPASTHPSVAQSQPPAASAPATSVPVIQPYQSLRTAPSSLPVQLPPLPQPASSSSASLTSVVNQARLSHAASSLPRQPALPRRRPRGNATAPPSLPRVPDIASCMTTSGNLSTIRTMNVIYPPQEDESEADLYLMRFLWESFCRVMGTLGLIVLQNSDTTTSLIDHIQNIAQELRSRDTAHENQPLAPLYVVNRGVPRPSDNQVRLRRTPLRATATLGELAANRVQYAVPGLCIVNFEGQNYLVLHYVMRQSALTASLSLGESQSPYPHADGESSCGESDSEDDLGLEVDDDDDEFENSFQSPPPTQPGTRVLRSIAITGGLGRSHAPLPAPTVPSVPAFPSRLWIAPFMPQRNDQLSATMFSSDIYQAATSGTAPRSVIYRANSVSEAADQLLATVAQCVDDGDFTAVLSDDQSALITDPDTGRVVSSGEGIMREILYAAFQKTLSTSEQWLTSRVDDNLSLLFVRSSGFGAFSSGPRQKMIGIAGAVWALMMVKGLAPHPIDPALLQFLLNDCDFNSLDRRFIAEWHPVLTHVLDTWIAAGPTGNISTPLIKSYLASWMGLEVSAFMDRDEATHDAIPIELLYRAVVGSELPSHIDVATLARNFRLPCRNGFTLTRYIRGLSGGSDRFITNVMASAVGALSLVSRLAFRADDALAEPISEAMGGESLADILTDYLMGSGIPCPDLFEEARGQGLFPDVVDLSLIDRDNFRAQMWTWAVSGAPFLARDLGSIKVILVDDNDALYLG</sequence>
<feature type="region of interest" description="Disordered" evidence="1">
    <location>
        <begin position="69"/>
        <end position="132"/>
    </location>
</feature>